<dbReference type="InterPro" id="IPR008258">
    <property type="entry name" value="Transglycosylase_SLT_dom_1"/>
</dbReference>
<dbReference type="Proteomes" id="UP000250242">
    <property type="component" value="Unassembled WGS sequence"/>
</dbReference>
<dbReference type="InterPro" id="IPR036779">
    <property type="entry name" value="LysM_dom_sf"/>
</dbReference>
<dbReference type="InterPro" id="IPR023346">
    <property type="entry name" value="Lysozyme-like_dom_sf"/>
</dbReference>
<keyword evidence="4" id="KW-0456">Lyase</keyword>
<dbReference type="PANTHER" id="PTHR37423">
    <property type="entry name" value="SOLUBLE LYTIC MUREIN TRANSGLYCOSYLASE-RELATED"/>
    <property type="match status" value="1"/>
</dbReference>
<dbReference type="Gene3D" id="3.10.350.10">
    <property type="entry name" value="LysM domain"/>
    <property type="match status" value="1"/>
</dbReference>
<sequence length="617" mass="66092">MRLLVYALLATTAIISGCSSTGGNLKSNTAATSKHYNNVWDRIRAGYAMPDLRDSRVDYWVNYYTKRPGSVQTMANRSAKYIYYVTTELQKRGMPTELALLPFVESAYNTTALSRVKASGLWQFMPATGTDFNLTQNWWRDDRRDPVSSTQAAINYLAYLYNFQGNDWHLALASYNWGQGSVKRARDRNAAQGRGTDYLSLNMPQETRDYVPKLMAFKRIISQPAKYGITLPHVPDQPYFEEVNKTVDIDIEVAAKLAGMSLSEFKEMNPQFHRPVILAEHGQRILIPKANVASYKKNLANYKGNLASYSGYTPRSGEALADIAQRLGVDLALLKQLNGYTAKQTVAINSRTLMVPRGSGISPSASPSGIRATPPAPVQQPMPAASAGPDMMLALIERTRLPASAVNPPPAATPALAQQRVPAPAPAARPASTTPRAASAALVASNTSPAPASSTVDPLADLIRADGSTATAVPALAANRPQTAAPSSAESVASTAALSEQPTAMLPNVGGNQSLAARAASTVQRSGPVVQRVSWDSEPTTSTARVRTAAYQSPAVPAAPTVARNPASHRVAKGETLYSLARQYHTTVNDLAALNNITVDGLKAGMVLRLPNSGVEG</sequence>
<dbReference type="PANTHER" id="PTHR37423:SF2">
    <property type="entry name" value="MEMBRANE-BOUND LYTIC MUREIN TRANSGLYCOSYLASE C"/>
    <property type="match status" value="1"/>
</dbReference>
<organism evidence="4 5">
    <name type="scientific">Oligella urethralis</name>
    <dbReference type="NCBI Taxonomy" id="90245"/>
    <lineage>
        <taxon>Bacteria</taxon>
        <taxon>Pseudomonadati</taxon>
        <taxon>Pseudomonadota</taxon>
        <taxon>Betaproteobacteria</taxon>
        <taxon>Burkholderiales</taxon>
        <taxon>Alcaligenaceae</taxon>
        <taxon>Oligella</taxon>
    </lineage>
</organism>
<feature type="domain" description="LysM" evidence="3">
    <location>
        <begin position="567"/>
        <end position="610"/>
    </location>
</feature>
<evidence type="ECO:0000313" key="5">
    <source>
        <dbReference type="Proteomes" id="UP000250242"/>
    </source>
</evidence>
<dbReference type="EC" id="4.2.2.-" evidence="4"/>
<dbReference type="InterPro" id="IPR018392">
    <property type="entry name" value="LysM"/>
</dbReference>
<evidence type="ECO:0000313" key="4">
    <source>
        <dbReference type="EMBL" id="SPY09073.1"/>
    </source>
</evidence>
<dbReference type="CDD" id="cd00118">
    <property type="entry name" value="LysM"/>
    <property type="match status" value="1"/>
</dbReference>
<dbReference type="SMART" id="SM00257">
    <property type="entry name" value="LysM"/>
    <property type="match status" value="2"/>
</dbReference>
<dbReference type="SUPFAM" id="SSF54106">
    <property type="entry name" value="LysM domain"/>
    <property type="match status" value="1"/>
</dbReference>
<feature type="compositionally biased region" description="Low complexity" evidence="2">
    <location>
        <begin position="413"/>
        <end position="455"/>
    </location>
</feature>
<feature type="region of interest" description="Disordered" evidence="2">
    <location>
        <begin position="356"/>
        <end position="385"/>
    </location>
</feature>
<dbReference type="EMBL" id="UATH01000001">
    <property type="protein sequence ID" value="SPY09073.1"/>
    <property type="molecule type" value="Genomic_DNA"/>
</dbReference>
<dbReference type="PROSITE" id="PS51257">
    <property type="entry name" value="PROKAR_LIPOPROTEIN"/>
    <property type="match status" value="1"/>
</dbReference>
<proteinExistence type="inferred from homology"/>
<name>A0A2X1UZB0_9BURK</name>
<feature type="region of interest" description="Disordered" evidence="2">
    <location>
        <begin position="404"/>
        <end position="455"/>
    </location>
</feature>
<dbReference type="SUPFAM" id="SSF53955">
    <property type="entry name" value="Lysozyme-like"/>
    <property type="match status" value="1"/>
</dbReference>
<dbReference type="GO" id="GO:0016829">
    <property type="term" value="F:lyase activity"/>
    <property type="evidence" value="ECO:0007669"/>
    <property type="project" value="UniProtKB-KW"/>
</dbReference>
<dbReference type="CDD" id="cd16894">
    <property type="entry name" value="MltD-like"/>
    <property type="match status" value="1"/>
</dbReference>
<evidence type="ECO:0000256" key="2">
    <source>
        <dbReference type="SAM" id="MobiDB-lite"/>
    </source>
</evidence>
<dbReference type="RefSeq" id="WP_258404702.1">
    <property type="nucleotide sequence ID" value="NZ_UATH01000001.1"/>
</dbReference>
<dbReference type="Pfam" id="PF01464">
    <property type="entry name" value="SLT"/>
    <property type="match status" value="1"/>
</dbReference>
<evidence type="ECO:0000259" key="3">
    <source>
        <dbReference type="PROSITE" id="PS51782"/>
    </source>
</evidence>
<dbReference type="Gene3D" id="1.10.530.10">
    <property type="match status" value="1"/>
</dbReference>
<gene>
    <name evidence="4" type="primary">mltD</name>
    <name evidence="4" type="ORF">NCTC11009_02326</name>
</gene>
<evidence type="ECO:0000256" key="1">
    <source>
        <dbReference type="ARBA" id="ARBA00007734"/>
    </source>
</evidence>
<dbReference type="PROSITE" id="PS51782">
    <property type="entry name" value="LYSM"/>
    <property type="match status" value="1"/>
</dbReference>
<dbReference type="Pfam" id="PF01476">
    <property type="entry name" value="LysM"/>
    <property type="match status" value="2"/>
</dbReference>
<protein>
    <submittedName>
        <fullName evidence="4">Membrane-bound lytic murein transglycosylase D</fullName>
        <ecNumber evidence="4">4.2.2.-</ecNumber>
    </submittedName>
</protein>
<comment type="similarity">
    <text evidence="1">Belongs to the transglycosylase Slt family.</text>
</comment>
<feature type="compositionally biased region" description="Low complexity" evidence="2">
    <location>
        <begin position="356"/>
        <end position="373"/>
    </location>
</feature>
<reference evidence="4 5" key="1">
    <citation type="submission" date="2018-06" db="EMBL/GenBank/DDBJ databases">
        <authorList>
            <consortium name="Pathogen Informatics"/>
            <person name="Doyle S."/>
        </authorList>
    </citation>
    <scope>NUCLEOTIDE SEQUENCE [LARGE SCALE GENOMIC DNA]</scope>
    <source>
        <strain evidence="4 5">NCTC11009</strain>
    </source>
</reference>
<accession>A0A2X1UZB0</accession>
<dbReference type="AlphaFoldDB" id="A0A2X1UZB0"/>